<proteinExistence type="predicted"/>
<dbReference type="RefSeq" id="WP_274163228.1">
    <property type="nucleotide sequence ID" value="NZ_JAJUBC010000003.1"/>
</dbReference>
<organism evidence="1 2">
    <name type="scientific">Enterovibrio gelatinilyticus</name>
    <dbReference type="NCBI Taxonomy" id="2899819"/>
    <lineage>
        <taxon>Bacteria</taxon>
        <taxon>Pseudomonadati</taxon>
        <taxon>Pseudomonadota</taxon>
        <taxon>Gammaproteobacteria</taxon>
        <taxon>Vibrionales</taxon>
        <taxon>Vibrionaceae</taxon>
        <taxon>Enterovibrio</taxon>
    </lineage>
</organism>
<keyword evidence="2" id="KW-1185">Reference proteome</keyword>
<dbReference type="EMBL" id="JAJUBC010000003">
    <property type="protein sequence ID" value="MDD1792318.1"/>
    <property type="molecule type" value="Genomic_DNA"/>
</dbReference>
<sequence length="167" mass="18228">MINSLGAVAAGTMLFAGATTEWINTESTSVFSSKVAYEAISPSSYPSRLSNFQADTESWIGLSCKGESTRVYFGLTNMPKMLKHNDPLIAKVRFNDEVRDISIRQPSSQLYLNPTASDQAYLLEGIQSSDTLSLELTWSNIGSVQFDYSLDGAKSSISTMKAQCKEA</sequence>
<evidence type="ECO:0000313" key="1">
    <source>
        <dbReference type="EMBL" id="MDD1792318.1"/>
    </source>
</evidence>
<comment type="caution">
    <text evidence="1">The sequence shown here is derived from an EMBL/GenBank/DDBJ whole genome shotgun (WGS) entry which is preliminary data.</text>
</comment>
<accession>A0ABT5QWC8</accession>
<protein>
    <submittedName>
        <fullName evidence="1">Uncharacterized protein</fullName>
    </submittedName>
</protein>
<gene>
    <name evidence="1" type="ORF">LRP50_04160</name>
</gene>
<dbReference type="Proteomes" id="UP001149400">
    <property type="component" value="Unassembled WGS sequence"/>
</dbReference>
<evidence type="ECO:0000313" key="2">
    <source>
        <dbReference type="Proteomes" id="UP001149400"/>
    </source>
</evidence>
<reference evidence="1" key="1">
    <citation type="submission" date="2021-12" db="EMBL/GenBank/DDBJ databases">
        <title>Enterovibrio ZSDZ35 sp. nov. and Enterovibrio ZSDZ42 sp. nov., isolated from coastal seawater in Qingdao.</title>
        <authorList>
            <person name="Zhang P."/>
        </authorList>
    </citation>
    <scope>NUCLEOTIDE SEQUENCE</scope>
    <source>
        <strain evidence="1">ZSDZ42</strain>
    </source>
</reference>
<name>A0ABT5QWC8_9GAMM</name>